<keyword evidence="1" id="KW-0808">Transferase</keyword>
<evidence type="ECO:0000313" key="1">
    <source>
        <dbReference type="EMBL" id="QOX63411.1"/>
    </source>
</evidence>
<reference evidence="1" key="1">
    <citation type="submission" date="2019-08" db="EMBL/GenBank/DDBJ databases">
        <title>Genome sequence of Clostridiales bacterium MT110.</title>
        <authorList>
            <person name="Cao J."/>
        </authorList>
    </citation>
    <scope>NUCLEOTIDE SEQUENCE</scope>
    <source>
        <strain evidence="1">MT110</strain>
    </source>
</reference>
<keyword evidence="2" id="KW-1185">Reference proteome</keyword>
<sequence>MKIVVDGMGGDNAPAEIVKGAVEASAQTLHEIILVGDETKIISELTKYKYNKEQITVVHASEVITNEDAPVKAVRTKTDSSMVKGINLVKSGDADLFISAGNTGAIMAAGLFILGRIQGIDRPAIASTYPILGKGVSLLVDSGANAECKPNNLLEFAAMGSIYMEKVLNIKKPAVGLVNIGTEETKGTTVLKATYELLTKSSLNFIGNVEARDIPKGACDVVVCDGFVGNVILKLTEGLAWNILKLIKNKFTDGMLSKVGALLLAGKLKELKSEFDYSEYGGAPILGVKGAVVKMHGSSNANAVKNTILKGIPYAETNVVQMIQNSVLELEEIIISE</sequence>
<gene>
    <name evidence="1" type="primary">plsX</name>
    <name evidence="1" type="ORF">FRZ06_08615</name>
</gene>
<organism evidence="1 2">
    <name type="scientific">Anoxybacterium hadale</name>
    <dbReference type="NCBI Taxonomy" id="3408580"/>
    <lineage>
        <taxon>Bacteria</taxon>
        <taxon>Bacillati</taxon>
        <taxon>Bacillota</taxon>
        <taxon>Clostridia</taxon>
        <taxon>Peptostreptococcales</taxon>
        <taxon>Anaerovoracaceae</taxon>
        <taxon>Anoxybacterium</taxon>
    </lineage>
</organism>
<protein>
    <submittedName>
        <fullName evidence="1">Phosphate acyltransferase PlsX</fullName>
    </submittedName>
</protein>
<keyword evidence="1" id="KW-0012">Acyltransferase</keyword>
<evidence type="ECO:0000313" key="2">
    <source>
        <dbReference type="Proteomes" id="UP000594014"/>
    </source>
</evidence>
<proteinExistence type="predicted"/>
<accession>A0ACD1AAN4</accession>
<name>A0ACD1AAN4_9FIRM</name>
<dbReference type="EMBL" id="CP042469">
    <property type="protein sequence ID" value="QOX63411.1"/>
    <property type="molecule type" value="Genomic_DNA"/>
</dbReference>
<dbReference type="Proteomes" id="UP000594014">
    <property type="component" value="Chromosome"/>
</dbReference>